<dbReference type="InterPro" id="IPR005131">
    <property type="entry name" value="Ser_deHydtase_bsu"/>
</dbReference>
<comment type="similarity">
    <text evidence="3 11">Belongs to the iron-sulfur dependent L-serine dehydratase family.</text>
</comment>
<evidence type="ECO:0000313" key="15">
    <source>
        <dbReference type="Proteomes" id="UP001610861"/>
    </source>
</evidence>
<proteinExistence type="inferred from homology"/>
<dbReference type="RefSeq" id="WP_397557982.1">
    <property type="nucleotide sequence ID" value="NZ_JBIQWL010000010.1"/>
</dbReference>
<evidence type="ECO:0000256" key="1">
    <source>
        <dbReference type="ARBA" id="ARBA00001966"/>
    </source>
</evidence>
<organism evidence="14 15">
    <name type="scientific">Microbacterium alkaliflavum</name>
    <dbReference type="NCBI Taxonomy" id="3248839"/>
    <lineage>
        <taxon>Bacteria</taxon>
        <taxon>Bacillati</taxon>
        <taxon>Actinomycetota</taxon>
        <taxon>Actinomycetes</taxon>
        <taxon>Micrococcales</taxon>
        <taxon>Microbacteriaceae</taxon>
        <taxon>Microbacterium</taxon>
    </lineage>
</organism>
<evidence type="ECO:0000256" key="7">
    <source>
        <dbReference type="ARBA" id="ARBA00023004"/>
    </source>
</evidence>
<keyword evidence="5 11" id="KW-0004">4Fe-4S</keyword>
<keyword evidence="15" id="KW-1185">Reference proteome</keyword>
<name>A0ABW7QCD8_9MICO</name>
<dbReference type="NCBIfam" id="TIGR00720">
    <property type="entry name" value="sda_mono"/>
    <property type="match status" value="1"/>
</dbReference>
<feature type="domain" description="Serine dehydratase beta chain" evidence="13">
    <location>
        <begin position="4"/>
        <end position="158"/>
    </location>
</feature>
<keyword evidence="7 11" id="KW-0408">Iron</keyword>
<dbReference type="InterPro" id="IPR029009">
    <property type="entry name" value="ASB_dom_sf"/>
</dbReference>
<accession>A0ABW7QCD8</accession>
<evidence type="ECO:0000256" key="4">
    <source>
        <dbReference type="ARBA" id="ARBA00022432"/>
    </source>
</evidence>
<dbReference type="InterPro" id="IPR051318">
    <property type="entry name" value="Fe-S_L-Ser"/>
</dbReference>
<sequence length="460" mass="48630">MQLSVFDLFKIGIGPSSSHTVGPMRAAVTFVERLRGSGGLDRVARIETQLFGSLGLTGHGHGTVKAVILGLQGEQPHLVDPQAAEERFQASQAIGMLELGGTHPIPFDVKTDVILHLKERLPFHSNGMRFDVFDDSGAHFDSREYYSVGGGFILDEDEARRPAAAAGDGVAVPHPFATADELVSIARRTGLRISDIVLQNELVRRSEQEVRDGILQIWAVMQECIHNGTHETGILPGGLNVRRRGAIQREQLEAAGHTGDPLHAMEWVTLAALAVNEENAAGGRVVTAPTNGAAGIIPAVLDYYVRFVPGADDEGVIRFFLTAAAIGMLFKTNASISGAEVGCQGEVGSACSMAAGGLAEVLGGTPEQIENAAEIGIEHNLGLTCDPVGGLVQIPCIERNAIASVKAITAARMAVRGDGTHLVSLDTAIKTMRDTGLDMSHKYKETAEGGLALNVAMVEC</sequence>
<evidence type="ECO:0000256" key="2">
    <source>
        <dbReference type="ARBA" id="ARBA00004742"/>
    </source>
</evidence>
<dbReference type="PANTHER" id="PTHR30182">
    <property type="entry name" value="L-SERINE DEHYDRATASE"/>
    <property type="match status" value="1"/>
</dbReference>
<keyword evidence="4 11" id="KW-0312">Gluconeogenesis</keyword>
<protein>
    <recommendedName>
        <fullName evidence="11">L-serine dehydratase</fullName>
        <ecNumber evidence="11">4.3.1.17</ecNumber>
    </recommendedName>
</protein>
<dbReference type="EMBL" id="JBIQWL010000010">
    <property type="protein sequence ID" value="MFH8252551.1"/>
    <property type="molecule type" value="Genomic_DNA"/>
</dbReference>
<dbReference type="Gene3D" id="3.30.1330.90">
    <property type="entry name" value="D-3-phosphoglycerate dehydrogenase, domain 3"/>
    <property type="match status" value="1"/>
</dbReference>
<evidence type="ECO:0000259" key="13">
    <source>
        <dbReference type="Pfam" id="PF03315"/>
    </source>
</evidence>
<evidence type="ECO:0000256" key="3">
    <source>
        <dbReference type="ARBA" id="ARBA00008636"/>
    </source>
</evidence>
<dbReference type="Proteomes" id="UP001610861">
    <property type="component" value="Unassembled WGS sequence"/>
</dbReference>
<dbReference type="PANTHER" id="PTHR30182:SF1">
    <property type="entry name" value="L-SERINE DEHYDRATASE 1"/>
    <property type="match status" value="1"/>
</dbReference>
<comment type="pathway">
    <text evidence="2">Carbohydrate biosynthesis; gluconeogenesis.</text>
</comment>
<evidence type="ECO:0000256" key="11">
    <source>
        <dbReference type="RuleBase" id="RU366059"/>
    </source>
</evidence>
<dbReference type="InterPro" id="IPR005130">
    <property type="entry name" value="Ser_deHydtase-like_asu"/>
</dbReference>
<comment type="cofactor">
    <cofactor evidence="1 11">
        <name>[4Fe-4S] cluster</name>
        <dbReference type="ChEBI" id="CHEBI:49883"/>
    </cofactor>
</comment>
<evidence type="ECO:0000256" key="10">
    <source>
        <dbReference type="ARBA" id="ARBA00049406"/>
    </source>
</evidence>
<evidence type="ECO:0000259" key="12">
    <source>
        <dbReference type="Pfam" id="PF03313"/>
    </source>
</evidence>
<gene>
    <name evidence="14" type="ORF">ACH3VR_19445</name>
</gene>
<comment type="caution">
    <text evidence="14">The sequence shown here is derived from an EMBL/GenBank/DDBJ whole genome shotgun (WGS) entry which is preliminary data.</text>
</comment>
<dbReference type="InterPro" id="IPR004644">
    <property type="entry name" value="Fe-S_L-Ser_mono"/>
</dbReference>
<evidence type="ECO:0000256" key="8">
    <source>
        <dbReference type="ARBA" id="ARBA00023014"/>
    </source>
</evidence>
<evidence type="ECO:0000256" key="6">
    <source>
        <dbReference type="ARBA" id="ARBA00022723"/>
    </source>
</evidence>
<evidence type="ECO:0000256" key="5">
    <source>
        <dbReference type="ARBA" id="ARBA00022485"/>
    </source>
</evidence>
<reference evidence="14 15" key="1">
    <citation type="submission" date="2024-09" db="EMBL/GenBank/DDBJ databases">
        <authorList>
            <person name="Pan X."/>
        </authorList>
    </citation>
    <scope>NUCLEOTIDE SEQUENCE [LARGE SCALE GENOMIC DNA]</scope>
    <source>
        <strain evidence="14 15">B2969</strain>
    </source>
</reference>
<comment type="catalytic activity">
    <reaction evidence="10 11">
        <text>L-serine = pyruvate + NH4(+)</text>
        <dbReference type="Rhea" id="RHEA:19169"/>
        <dbReference type="ChEBI" id="CHEBI:15361"/>
        <dbReference type="ChEBI" id="CHEBI:28938"/>
        <dbReference type="ChEBI" id="CHEBI:33384"/>
        <dbReference type="EC" id="4.3.1.17"/>
    </reaction>
</comment>
<evidence type="ECO:0000313" key="14">
    <source>
        <dbReference type="EMBL" id="MFH8252551.1"/>
    </source>
</evidence>
<keyword evidence="9 11" id="KW-0456">Lyase</keyword>
<dbReference type="EC" id="4.3.1.17" evidence="11"/>
<dbReference type="Pfam" id="PF03313">
    <property type="entry name" value="SDH_alpha"/>
    <property type="match status" value="1"/>
</dbReference>
<keyword evidence="8 11" id="KW-0411">Iron-sulfur</keyword>
<dbReference type="GO" id="GO:0003941">
    <property type="term" value="F:L-serine ammonia-lyase activity"/>
    <property type="evidence" value="ECO:0007669"/>
    <property type="project" value="UniProtKB-EC"/>
</dbReference>
<feature type="domain" description="Serine dehydratase-like alpha subunit" evidence="12">
    <location>
        <begin position="189"/>
        <end position="452"/>
    </location>
</feature>
<dbReference type="SUPFAM" id="SSF143548">
    <property type="entry name" value="Serine metabolism enzymes domain"/>
    <property type="match status" value="1"/>
</dbReference>
<dbReference type="Pfam" id="PF03315">
    <property type="entry name" value="SDH_beta"/>
    <property type="match status" value="1"/>
</dbReference>
<evidence type="ECO:0000256" key="9">
    <source>
        <dbReference type="ARBA" id="ARBA00023239"/>
    </source>
</evidence>
<keyword evidence="6 11" id="KW-0479">Metal-binding</keyword>